<evidence type="ECO:0000256" key="7">
    <source>
        <dbReference type="ARBA" id="ARBA00022723"/>
    </source>
</evidence>
<dbReference type="Gene3D" id="3.20.20.80">
    <property type="entry name" value="Glycosidases"/>
    <property type="match status" value="1"/>
</dbReference>
<keyword evidence="11" id="KW-1015">Disulfide bond</keyword>
<dbReference type="Pfam" id="PF00128">
    <property type="entry name" value="Alpha-amylase"/>
    <property type="match status" value="1"/>
</dbReference>
<dbReference type="InterPro" id="IPR006047">
    <property type="entry name" value="GH13_cat_dom"/>
</dbReference>
<keyword evidence="12" id="KW-0868">Chloride</keyword>
<dbReference type="SUPFAM" id="SSF51445">
    <property type="entry name" value="(Trans)glycosidases"/>
    <property type="match status" value="1"/>
</dbReference>
<dbReference type="InterPro" id="IPR006048">
    <property type="entry name" value="A-amylase/branching_C"/>
</dbReference>
<keyword evidence="10" id="KW-0106">Calcium</keyword>
<evidence type="ECO:0000259" key="19">
    <source>
        <dbReference type="SMART" id="SM00642"/>
    </source>
</evidence>
<evidence type="ECO:0000256" key="11">
    <source>
        <dbReference type="ARBA" id="ARBA00023157"/>
    </source>
</evidence>
<dbReference type="PRINTS" id="PR00110">
    <property type="entry name" value="ALPHAAMYLASE"/>
</dbReference>
<feature type="domain" description="Alpha-amylase C-terminal" evidence="18">
    <location>
        <begin position="405"/>
        <end position="495"/>
    </location>
</feature>
<comment type="cofactor">
    <cofactor evidence="3">
        <name>chloride</name>
        <dbReference type="ChEBI" id="CHEBI:17996"/>
    </cofactor>
</comment>
<dbReference type="InterPro" id="IPR006046">
    <property type="entry name" value="Alpha_amylase"/>
</dbReference>
<name>A0A336MCV2_CULSO</name>
<dbReference type="Pfam" id="PF02806">
    <property type="entry name" value="Alpha-amylase_C"/>
    <property type="match status" value="1"/>
</dbReference>
<evidence type="ECO:0000256" key="13">
    <source>
        <dbReference type="ARBA" id="ARBA00023277"/>
    </source>
</evidence>
<reference evidence="20" key="1">
    <citation type="submission" date="2018-07" db="EMBL/GenBank/DDBJ databases">
        <authorList>
            <person name="Quirk P.G."/>
            <person name="Krulwich T.A."/>
        </authorList>
    </citation>
    <scope>NUCLEOTIDE SEQUENCE</scope>
</reference>
<dbReference type="GO" id="GO:0005975">
    <property type="term" value="P:carbohydrate metabolic process"/>
    <property type="evidence" value="ECO:0007669"/>
    <property type="project" value="InterPro"/>
</dbReference>
<keyword evidence="7" id="KW-0479">Metal-binding</keyword>
<organism evidence="20">
    <name type="scientific">Culicoides sonorensis</name>
    <name type="common">Biting midge</name>
    <dbReference type="NCBI Taxonomy" id="179676"/>
    <lineage>
        <taxon>Eukaryota</taxon>
        <taxon>Metazoa</taxon>
        <taxon>Ecdysozoa</taxon>
        <taxon>Arthropoda</taxon>
        <taxon>Hexapoda</taxon>
        <taxon>Insecta</taxon>
        <taxon>Pterygota</taxon>
        <taxon>Neoptera</taxon>
        <taxon>Endopterygota</taxon>
        <taxon>Diptera</taxon>
        <taxon>Nematocera</taxon>
        <taxon>Chironomoidea</taxon>
        <taxon>Ceratopogonidae</taxon>
        <taxon>Ceratopogoninae</taxon>
        <taxon>Culicoides</taxon>
        <taxon>Monoculicoides</taxon>
    </lineage>
</organism>
<keyword evidence="8 17" id="KW-0732">Signal</keyword>
<evidence type="ECO:0000256" key="12">
    <source>
        <dbReference type="ARBA" id="ARBA00023214"/>
    </source>
</evidence>
<evidence type="ECO:0000256" key="5">
    <source>
        <dbReference type="ARBA" id="ARBA00011245"/>
    </source>
</evidence>
<proteinExistence type="inferred from homology"/>
<dbReference type="SMART" id="SM00642">
    <property type="entry name" value="Aamy"/>
    <property type="match status" value="1"/>
</dbReference>
<feature type="signal peptide" evidence="17">
    <location>
        <begin position="1"/>
        <end position="15"/>
    </location>
</feature>
<protein>
    <recommendedName>
        <fullName evidence="6 16">Alpha-amylase</fullName>
        <ecNumber evidence="6 16">3.2.1.1</ecNumber>
    </recommendedName>
</protein>
<comment type="catalytic activity">
    <reaction evidence="1 16">
        <text>Endohydrolysis of (1-&gt;4)-alpha-D-glucosidic linkages in polysaccharides containing three or more (1-&gt;4)-alpha-linked D-glucose units.</text>
        <dbReference type="EC" id="3.2.1.1"/>
    </reaction>
</comment>
<feature type="chain" id="PRO_5016375653" description="Alpha-amylase" evidence="17">
    <location>
        <begin position="16"/>
        <end position="530"/>
    </location>
</feature>
<dbReference type="InterPro" id="IPR031319">
    <property type="entry name" value="A-amylase_C"/>
</dbReference>
<dbReference type="Gene3D" id="2.60.40.1180">
    <property type="entry name" value="Golgi alpha-mannosidase II"/>
    <property type="match status" value="1"/>
</dbReference>
<evidence type="ECO:0000256" key="1">
    <source>
        <dbReference type="ARBA" id="ARBA00000548"/>
    </source>
</evidence>
<accession>A0A336MCV2</accession>
<comment type="cofactor">
    <cofactor evidence="2">
        <name>Ca(2+)</name>
        <dbReference type="ChEBI" id="CHEBI:29108"/>
    </cofactor>
</comment>
<evidence type="ECO:0000256" key="14">
    <source>
        <dbReference type="ARBA" id="ARBA00023295"/>
    </source>
</evidence>
<dbReference type="CDD" id="cd11317">
    <property type="entry name" value="AmyAc_bac_euk_AmyA"/>
    <property type="match status" value="1"/>
</dbReference>
<dbReference type="OMA" id="RNIRNCN"/>
<evidence type="ECO:0000259" key="18">
    <source>
        <dbReference type="SMART" id="SM00632"/>
    </source>
</evidence>
<dbReference type="PANTHER" id="PTHR43447">
    <property type="entry name" value="ALPHA-AMYLASE"/>
    <property type="match status" value="1"/>
</dbReference>
<evidence type="ECO:0000256" key="2">
    <source>
        <dbReference type="ARBA" id="ARBA00001913"/>
    </source>
</evidence>
<keyword evidence="9 16" id="KW-0378">Hydrolase</keyword>
<dbReference type="EC" id="3.2.1.1" evidence="6 16"/>
<evidence type="ECO:0000256" key="15">
    <source>
        <dbReference type="RuleBase" id="RU003615"/>
    </source>
</evidence>
<gene>
    <name evidence="20" type="primary">CSON013632</name>
</gene>
<evidence type="ECO:0000256" key="6">
    <source>
        <dbReference type="ARBA" id="ARBA00012595"/>
    </source>
</evidence>
<evidence type="ECO:0000256" key="10">
    <source>
        <dbReference type="ARBA" id="ARBA00022837"/>
    </source>
</evidence>
<dbReference type="GO" id="GO:0004556">
    <property type="term" value="F:alpha-amylase activity"/>
    <property type="evidence" value="ECO:0007669"/>
    <property type="project" value="UniProtKB-UniRule"/>
</dbReference>
<dbReference type="InterPro" id="IPR017853">
    <property type="entry name" value="GH"/>
</dbReference>
<keyword evidence="13 16" id="KW-0119">Carbohydrate metabolism</keyword>
<dbReference type="VEuPathDB" id="VectorBase:CSON013632"/>
<evidence type="ECO:0000313" key="20">
    <source>
        <dbReference type="EMBL" id="SSX26623.1"/>
    </source>
</evidence>
<dbReference type="EMBL" id="UFQT01000696">
    <property type="protein sequence ID" value="SSX26623.1"/>
    <property type="molecule type" value="Genomic_DNA"/>
</dbReference>
<sequence>MKFNIILFMIPCIFGISHNNPHFLADRTGIVHLFEWKWKDIARECEVFLGPNGYAGVQVSPVQENVIISNRPWYERYQPQSYKVINRSGNEEEFLDMTKRCTNAGIRIYVDIVFNHMAAHQGIGTAGTISNVSELDFPGVPFSKTDFHANCDIQDYTNASQVRNCRLVSLPDLDQSKSWVREKIVEMMNKLIKLGVAGFRVDAAKHMWPQDLEVIYNIIDNLNTEFNFPRNSRPFIVQEVIDLGGEGITKYEYNYMAAVTEFKFSADIGKCFRGKTPLANMKNWGEEWGFLPSKDALVFVDNHDNQRGHGAGGEDILTYKNKKEYTMAVAFMLAHPYGIPRIMSSFAFSNSDQGPPMNSNGELITPEFDSQTNQCSGNDWVCEHRWPEIHKMIQFRNKVGNTAIKHWWDNGDKQIAFEREAKGFIAFNLQPDTDLVQEFVTTLPAGTYCDIISGTRDDAKKCTGKSFTVSAEGKMSVTIPKDDQFGFIAVLNNVSCVKFSKLLLMVLAIKSRCNFTSKIKISLNAQYKRC</sequence>
<evidence type="ECO:0000256" key="16">
    <source>
        <dbReference type="RuleBase" id="RU361134"/>
    </source>
</evidence>
<comment type="similarity">
    <text evidence="4 15">Belongs to the glycosyl hydrolase 13 family.</text>
</comment>
<evidence type="ECO:0000256" key="4">
    <source>
        <dbReference type="ARBA" id="ARBA00008061"/>
    </source>
</evidence>
<evidence type="ECO:0000256" key="3">
    <source>
        <dbReference type="ARBA" id="ARBA00001923"/>
    </source>
</evidence>
<dbReference type="AlphaFoldDB" id="A0A336MCV2"/>
<comment type="subunit">
    <text evidence="5">Monomer.</text>
</comment>
<evidence type="ECO:0000256" key="9">
    <source>
        <dbReference type="ARBA" id="ARBA00022801"/>
    </source>
</evidence>
<dbReference type="SMART" id="SM00632">
    <property type="entry name" value="Aamy_C"/>
    <property type="match status" value="1"/>
</dbReference>
<evidence type="ECO:0000256" key="17">
    <source>
        <dbReference type="SAM" id="SignalP"/>
    </source>
</evidence>
<dbReference type="InterPro" id="IPR013780">
    <property type="entry name" value="Glyco_hydro_b"/>
</dbReference>
<dbReference type="GO" id="GO:0046872">
    <property type="term" value="F:metal ion binding"/>
    <property type="evidence" value="ECO:0007669"/>
    <property type="project" value="UniProtKB-KW"/>
</dbReference>
<feature type="domain" description="Glycosyl hydrolase family 13 catalytic" evidence="19">
    <location>
        <begin position="28"/>
        <end position="396"/>
    </location>
</feature>
<keyword evidence="14 16" id="KW-0326">Glycosidase</keyword>
<dbReference type="SUPFAM" id="SSF51011">
    <property type="entry name" value="Glycosyl hydrolase domain"/>
    <property type="match status" value="1"/>
</dbReference>
<evidence type="ECO:0000256" key="8">
    <source>
        <dbReference type="ARBA" id="ARBA00022729"/>
    </source>
</evidence>